<dbReference type="EMBL" id="JBHULN010000006">
    <property type="protein sequence ID" value="MFD2571286.1"/>
    <property type="molecule type" value="Genomic_DNA"/>
</dbReference>
<dbReference type="Proteomes" id="UP001597469">
    <property type="component" value="Unassembled WGS sequence"/>
</dbReference>
<keyword evidence="2" id="KW-1185">Reference proteome</keyword>
<evidence type="ECO:0000313" key="2">
    <source>
        <dbReference type="Proteomes" id="UP001597469"/>
    </source>
</evidence>
<comment type="caution">
    <text evidence="1">The sequence shown here is derived from an EMBL/GenBank/DDBJ whole genome shotgun (WGS) entry which is preliminary data.</text>
</comment>
<sequence length="64" mass="6832">MSVTKGLDLRLDLYGNFGQVNTSNAGSGSDRFVGGNRFGLFPAVSAGWNISEEEFFRAVSESPA</sequence>
<evidence type="ECO:0000313" key="1">
    <source>
        <dbReference type="EMBL" id="MFD2571286.1"/>
    </source>
</evidence>
<accession>A0ABW5M4P1</accession>
<reference evidence="2" key="1">
    <citation type="journal article" date="2019" name="Int. J. Syst. Evol. Microbiol.">
        <title>The Global Catalogue of Microorganisms (GCM) 10K type strain sequencing project: providing services to taxonomists for standard genome sequencing and annotation.</title>
        <authorList>
            <consortium name="The Broad Institute Genomics Platform"/>
            <consortium name="The Broad Institute Genome Sequencing Center for Infectious Disease"/>
            <person name="Wu L."/>
            <person name="Ma J."/>
        </authorList>
    </citation>
    <scope>NUCLEOTIDE SEQUENCE [LARGE SCALE GENOMIC DNA]</scope>
    <source>
        <strain evidence="2">KCTC 42805</strain>
    </source>
</reference>
<evidence type="ECO:0008006" key="3">
    <source>
        <dbReference type="Google" id="ProtNLM"/>
    </source>
</evidence>
<organism evidence="1 2">
    <name type="scientific">Spirosoma soli</name>
    <dbReference type="NCBI Taxonomy" id="1770529"/>
    <lineage>
        <taxon>Bacteria</taxon>
        <taxon>Pseudomonadati</taxon>
        <taxon>Bacteroidota</taxon>
        <taxon>Cytophagia</taxon>
        <taxon>Cytophagales</taxon>
        <taxon>Cytophagaceae</taxon>
        <taxon>Spirosoma</taxon>
    </lineage>
</organism>
<proteinExistence type="predicted"/>
<gene>
    <name evidence="1" type="ORF">ACFSUS_11625</name>
</gene>
<name>A0ABW5M4P1_9BACT</name>
<protein>
    <recommendedName>
        <fullName evidence="3">TonB-dependent receptor</fullName>
    </recommendedName>
</protein>
<dbReference type="RefSeq" id="WP_381523124.1">
    <property type="nucleotide sequence ID" value="NZ_JBHULN010000006.1"/>
</dbReference>